<dbReference type="OrthoDB" id="5311491at2759"/>
<keyword evidence="1" id="KW-1133">Transmembrane helix</keyword>
<evidence type="ECO:0000313" key="2">
    <source>
        <dbReference type="EMBL" id="KAE9393052.1"/>
    </source>
</evidence>
<dbReference type="AlphaFoldDB" id="A0A6A4H4E9"/>
<feature type="transmembrane region" description="Helical" evidence="1">
    <location>
        <begin position="106"/>
        <end position="129"/>
    </location>
</feature>
<proteinExistence type="predicted"/>
<reference evidence="2" key="1">
    <citation type="journal article" date="2019" name="Environ. Microbiol.">
        <title>Fungal ecological strategies reflected in gene transcription - a case study of two litter decomposers.</title>
        <authorList>
            <person name="Barbi F."/>
            <person name="Kohler A."/>
            <person name="Barry K."/>
            <person name="Baskaran P."/>
            <person name="Daum C."/>
            <person name="Fauchery L."/>
            <person name="Ihrmark K."/>
            <person name="Kuo A."/>
            <person name="LaButti K."/>
            <person name="Lipzen A."/>
            <person name="Morin E."/>
            <person name="Grigoriev I.V."/>
            <person name="Henrissat B."/>
            <person name="Lindahl B."/>
            <person name="Martin F."/>
        </authorList>
    </citation>
    <scope>NUCLEOTIDE SEQUENCE</scope>
    <source>
        <strain evidence="2">JB14</strain>
    </source>
</reference>
<evidence type="ECO:0000313" key="3">
    <source>
        <dbReference type="Proteomes" id="UP000799118"/>
    </source>
</evidence>
<accession>A0A6A4H4E9</accession>
<dbReference type="InterPro" id="IPR037027">
    <property type="entry name" value="YqgF/RNaseH-like_dom_sf"/>
</dbReference>
<protein>
    <submittedName>
        <fullName evidence="2">Uncharacterized protein</fullName>
    </submittedName>
</protein>
<dbReference type="Proteomes" id="UP000799118">
    <property type="component" value="Unassembled WGS sequence"/>
</dbReference>
<keyword evidence="1" id="KW-0812">Transmembrane</keyword>
<dbReference type="Gene3D" id="3.30.420.140">
    <property type="entry name" value="YqgF/RNase H-like domain"/>
    <property type="match status" value="1"/>
</dbReference>
<dbReference type="GO" id="GO:0006139">
    <property type="term" value="P:nucleobase-containing compound metabolic process"/>
    <property type="evidence" value="ECO:0007669"/>
    <property type="project" value="InterPro"/>
</dbReference>
<feature type="transmembrane region" description="Helical" evidence="1">
    <location>
        <begin position="73"/>
        <end position="94"/>
    </location>
</feature>
<keyword evidence="3" id="KW-1185">Reference proteome</keyword>
<gene>
    <name evidence="2" type="ORF">BT96DRAFT_999846</name>
</gene>
<name>A0A6A4H4E9_9AGAR</name>
<organism evidence="2 3">
    <name type="scientific">Gymnopus androsaceus JB14</name>
    <dbReference type="NCBI Taxonomy" id="1447944"/>
    <lineage>
        <taxon>Eukaryota</taxon>
        <taxon>Fungi</taxon>
        <taxon>Dikarya</taxon>
        <taxon>Basidiomycota</taxon>
        <taxon>Agaricomycotina</taxon>
        <taxon>Agaricomycetes</taxon>
        <taxon>Agaricomycetidae</taxon>
        <taxon>Agaricales</taxon>
        <taxon>Marasmiineae</taxon>
        <taxon>Omphalotaceae</taxon>
        <taxon>Gymnopus</taxon>
    </lineage>
</organism>
<dbReference type="EMBL" id="ML769582">
    <property type="protein sequence ID" value="KAE9393052.1"/>
    <property type="molecule type" value="Genomic_DNA"/>
</dbReference>
<evidence type="ECO:0000256" key="1">
    <source>
        <dbReference type="SAM" id="Phobius"/>
    </source>
</evidence>
<sequence>MATTKLSQRVKEIVSSHSPLDTNPSFNEPTCDIPVLYISDELARIYLQNLCSKNEFSTLSPNARYCVGLQSPLLQLVPILLCCLLMGTISICFYSMRKGDAKLEGGLVLVGWSLGAQTLLLLFAGNLAFVGPNADGVLLEEYMKDVVFYGTSLTAFDYSLPPNYDTNGKKYYLPWLDPETLPSMQP</sequence>
<keyword evidence="1" id="KW-0472">Membrane</keyword>